<reference evidence="2 3" key="1">
    <citation type="journal article" date="2013" name="BMC Genomics">
        <title>Reconstruction of the lipid metabolism for the microalga Monoraphidium neglectum from its genome sequence reveals characteristics suitable for biofuel production.</title>
        <authorList>
            <person name="Bogen C."/>
            <person name="Al-Dilaimi A."/>
            <person name="Albersmeier A."/>
            <person name="Wichmann J."/>
            <person name="Grundmann M."/>
            <person name="Rupp O."/>
            <person name="Lauersen K.J."/>
            <person name="Blifernez-Klassen O."/>
            <person name="Kalinowski J."/>
            <person name="Goesmann A."/>
            <person name="Mussgnug J.H."/>
            <person name="Kruse O."/>
        </authorList>
    </citation>
    <scope>NUCLEOTIDE SEQUENCE [LARGE SCALE GENOMIC DNA]</scope>
    <source>
        <strain evidence="2 3">SAG 48.87</strain>
    </source>
</reference>
<dbReference type="RefSeq" id="XP_013898653.1">
    <property type="nucleotide sequence ID" value="XM_014043199.1"/>
</dbReference>
<feature type="compositionally biased region" description="Low complexity" evidence="1">
    <location>
        <begin position="478"/>
        <end position="492"/>
    </location>
</feature>
<feature type="region of interest" description="Disordered" evidence="1">
    <location>
        <begin position="343"/>
        <end position="388"/>
    </location>
</feature>
<dbReference type="GeneID" id="25741205"/>
<protein>
    <submittedName>
        <fullName evidence="2">Uncharacterized protein</fullName>
    </submittedName>
</protein>
<evidence type="ECO:0000256" key="1">
    <source>
        <dbReference type="SAM" id="MobiDB-lite"/>
    </source>
</evidence>
<evidence type="ECO:0000313" key="3">
    <source>
        <dbReference type="Proteomes" id="UP000054498"/>
    </source>
</evidence>
<proteinExistence type="predicted"/>
<gene>
    <name evidence="2" type="ORF">MNEG_8329</name>
</gene>
<feature type="region of interest" description="Disordered" evidence="1">
    <location>
        <begin position="478"/>
        <end position="528"/>
    </location>
</feature>
<sequence>MQQARPALLGAVFPGRTLLIKKLRKAVGPSPAQLEQQRQQRLAQRSQEQLARAELRSTRREASRRWLAEVVAAAQGQRVGELVAALSRHDQLWQAKAASVGRGGGGGAGGERVRLFRGGARASSHPDRPGLPGHAALLAARHLADPRRGGSARHAQAFVELLIERGQVAPRRARSAVHAVLQAYDREGDLSKMVAAASRIYDTGDPSSPCLMPGARPPPSTLALLLTACGRAGNADLLAGVWRHLGPRHGAEGAGGGGSASAGDAPAAAPMNLSVVRAYVEAAVECDMRAAGLAGGSGGDGWTDADVHTAAGGRRRGAGDVGRALFGDGSVAEALYELQDWAPPRRQQHQQQQQKDPQRRQREAKGGGGAAAPVAAAPAPPPPPPLLPPLISPRAALPLLRRCSSVADVDALLLSRLLRPGGMSLEHLRRFGRQRPSERRADGDGSGGALGAAVMRTEDPYPISELVTMALAAQAAKGPAAADQQAQQQQQKQQRDGDQRGHGGRAAAAAQAAARAGQQPVLFPPRLPPPLAAAAVAAYMRFGASARAAAR</sequence>
<name>A0A0D2KWI9_9CHLO</name>
<feature type="compositionally biased region" description="Low complexity" evidence="1">
    <location>
        <begin position="505"/>
        <end position="521"/>
    </location>
</feature>
<organism evidence="2 3">
    <name type="scientific">Monoraphidium neglectum</name>
    <dbReference type="NCBI Taxonomy" id="145388"/>
    <lineage>
        <taxon>Eukaryota</taxon>
        <taxon>Viridiplantae</taxon>
        <taxon>Chlorophyta</taxon>
        <taxon>core chlorophytes</taxon>
        <taxon>Chlorophyceae</taxon>
        <taxon>CS clade</taxon>
        <taxon>Sphaeropleales</taxon>
        <taxon>Selenastraceae</taxon>
        <taxon>Monoraphidium</taxon>
    </lineage>
</organism>
<keyword evidence="3" id="KW-1185">Reference proteome</keyword>
<dbReference type="Proteomes" id="UP000054498">
    <property type="component" value="Unassembled WGS sequence"/>
</dbReference>
<accession>A0A0D2KWI9</accession>
<feature type="compositionally biased region" description="Pro residues" evidence="1">
    <location>
        <begin position="378"/>
        <end position="388"/>
    </location>
</feature>
<evidence type="ECO:0000313" key="2">
    <source>
        <dbReference type="EMBL" id="KIY99633.1"/>
    </source>
</evidence>
<dbReference type="EMBL" id="KK101788">
    <property type="protein sequence ID" value="KIY99633.1"/>
    <property type="molecule type" value="Genomic_DNA"/>
</dbReference>
<feature type="compositionally biased region" description="Basic and acidic residues" evidence="1">
    <location>
        <begin position="356"/>
        <end position="365"/>
    </location>
</feature>
<dbReference type="KEGG" id="mng:MNEG_8329"/>
<dbReference type="AlphaFoldDB" id="A0A0D2KWI9"/>
<feature type="region of interest" description="Disordered" evidence="1">
    <location>
        <begin position="429"/>
        <end position="452"/>
    </location>
</feature>